<reference evidence="1" key="1">
    <citation type="submission" date="2018-01" db="EMBL/GenBank/DDBJ databases">
        <authorList>
            <person name="Krukenberg V."/>
        </authorList>
    </citation>
    <scope>NUCLEOTIDE SEQUENCE</scope>
    <source>
        <strain evidence="1">E20ANME2</strain>
    </source>
</reference>
<sequence>MIQINENNCVGCGYCETNCPYLAIAVFGVAKLDMEECEGCMKCLSVCPTNSIRMM</sequence>
<gene>
    <name evidence="1" type="ORF">C4B59_09870</name>
</gene>
<name>A0AC61L269_9EURY</name>
<protein>
    <submittedName>
        <fullName evidence="1">Ferredoxin</fullName>
    </submittedName>
</protein>
<evidence type="ECO:0000313" key="1">
    <source>
        <dbReference type="EMBL" id="PXF60254.1"/>
    </source>
</evidence>
<comment type="caution">
    <text evidence="1">The sequence shown here is derived from an EMBL/GenBank/DDBJ whole genome shotgun (WGS) entry which is preliminary data.</text>
</comment>
<evidence type="ECO:0000313" key="2">
    <source>
        <dbReference type="Proteomes" id="UP000248329"/>
    </source>
</evidence>
<dbReference type="EMBL" id="PQXF01000018">
    <property type="protein sequence ID" value="PXF60254.1"/>
    <property type="molecule type" value="Genomic_DNA"/>
</dbReference>
<accession>A0AC61L269</accession>
<organism evidence="1 2">
    <name type="scientific">Candidatus Methanogaster sp</name>
    <dbReference type="NCBI Taxonomy" id="3386292"/>
    <lineage>
        <taxon>Archaea</taxon>
        <taxon>Methanobacteriati</taxon>
        <taxon>Methanobacteriota</taxon>
        <taxon>Stenosarchaea group</taxon>
        <taxon>Methanomicrobia</taxon>
        <taxon>Methanosarcinales</taxon>
        <taxon>ANME-2 cluster</taxon>
        <taxon>Candidatus Methanogasteraceae</taxon>
        <taxon>Candidatus Methanogaster</taxon>
    </lineage>
</organism>
<proteinExistence type="predicted"/>
<dbReference type="Proteomes" id="UP000248329">
    <property type="component" value="Unassembled WGS sequence"/>
</dbReference>